<sequence length="436" mass="47259">MSLRKTMKHNGNNSQAVGMRRTGLTRIIMLVCLLFAFNSVLSAQSYDLVLKGGHVIDPKNDIDEPMDVAIKDGKIAEVSADIAPGDAATVVDAEGLYVTPGLIDIHGHHYHGTEPDAYLSNSFTALPPDGFTFRAGVTTVVDVGGAGWRNFSHFKKQVIDRSKTRVLAFLNIIGSGMKGGVIEQNNNDMDPKMTGLVARRNPEVVGIKIAHYSGHEWKPYELTVEAAENGNVPVMVDFGSASPPLSLEKLLLDVLRPGDIYTHMYGGGGDNRQAVVDDAGQLREGMLEAQERGIIFDVGHGGGSFFYPVAIPAFEQGLKPNTISTDLHTGSMNDGMKNMLNVVSKMMDMGMSLPEVIRASTWKPAQVIQREELGHLSEGAVADVAVFGMREGAFSFLDSRENLKPGATRKLETELTIRDGEVVYDLNGLAASEWDE</sequence>
<evidence type="ECO:0000313" key="4">
    <source>
        <dbReference type="EMBL" id="SMO77566.1"/>
    </source>
</evidence>
<feature type="binding site" evidence="1">
    <location>
        <position position="263"/>
    </location>
    <ligand>
        <name>Zn(2+)</name>
        <dbReference type="ChEBI" id="CHEBI:29105"/>
        <label>2</label>
    </ligand>
</feature>
<dbReference type="InterPro" id="IPR020043">
    <property type="entry name" value="Deacetylase_Atu3266-like"/>
</dbReference>
<feature type="binding site" evidence="1">
    <location>
        <position position="326"/>
    </location>
    <ligand>
        <name>Zn(2+)</name>
        <dbReference type="ChEBI" id="CHEBI:29105"/>
        <label>1</label>
    </ligand>
</feature>
<dbReference type="GO" id="GO:0019213">
    <property type="term" value="F:deacetylase activity"/>
    <property type="evidence" value="ECO:0007669"/>
    <property type="project" value="InterPro"/>
</dbReference>
<evidence type="ECO:0000256" key="1">
    <source>
        <dbReference type="PIRSR" id="PIRSR039004-1"/>
    </source>
</evidence>
<dbReference type="SUPFAM" id="SSF51556">
    <property type="entry name" value="Metallo-dependent hydrolases"/>
    <property type="match status" value="1"/>
</dbReference>
<evidence type="ECO:0000256" key="2">
    <source>
        <dbReference type="PIRSR" id="PIRSR039004-2"/>
    </source>
</evidence>
<dbReference type="AlphaFoldDB" id="A0A521E0T0"/>
<evidence type="ECO:0000259" key="3">
    <source>
        <dbReference type="Pfam" id="PF01979"/>
    </source>
</evidence>
<dbReference type="InterPro" id="IPR011059">
    <property type="entry name" value="Metal-dep_hydrolase_composite"/>
</dbReference>
<feature type="binding site" description="via carbamate group" evidence="1">
    <location>
        <position position="208"/>
    </location>
    <ligand>
        <name>Zn(2+)</name>
        <dbReference type="ChEBI" id="CHEBI:29105"/>
        <label>1</label>
    </ligand>
</feature>
<dbReference type="Gene3D" id="3.20.20.140">
    <property type="entry name" value="Metal-dependent hydrolases"/>
    <property type="match status" value="1"/>
</dbReference>
<proteinExistence type="predicted"/>
<feature type="modified residue" description="N6-carboxylysine" evidence="2">
    <location>
        <position position="208"/>
    </location>
</feature>
<keyword evidence="1" id="KW-0479">Metal-binding</keyword>
<feature type="binding site" description="via carbamate group" evidence="1">
    <location>
        <position position="208"/>
    </location>
    <ligand>
        <name>Zn(2+)</name>
        <dbReference type="ChEBI" id="CHEBI:29105"/>
        <label>2</label>
    </ligand>
</feature>
<reference evidence="4 5" key="1">
    <citation type="submission" date="2017-05" db="EMBL/GenBank/DDBJ databases">
        <authorList>
            <person name="Varghese N."/>
            <person name="Submissions S."/>
        </authorList>
    </citation>
    <scope>NUCLEOTIDE SEQUENCE [LARGE SCALE GENOMIC DNA]</scope>
    <source>
        <strain evidence="4 5">DSM 21194</strain>
    </source>
</reference>
<dbReference type="PIRSF" id="PIRSF039004">
    <property type="entry name" value="ADE_EF_0837"/>
    <property type="match status" value="1"/>
</dbReference>
<dbReference type="NCBIfam" id="NF006689">
    <property type="entry name" value="PRK09237.1"/>
    <property type="match status" value="1"/>
</dbReference>
<dbReference type="GO" id="GO:0046872">
    <property type="term" value="F:metal ion binding"/>
    <property type="evidence" value="ECO:0007669"/>
    <property type="project" value="UniProtKB-KW"/>
</dbReference>
<feature type="domain" description="Amidohydrolase-related" evidence="3">
    <location>
        <begin position="315"/>
        <end position="389"/>
    </location>
</feature>
<dbReference type="Gene3D" id="2.30.40.10">
    <property type="entry name" value="Urease, subunit C, domain 1"/>
    <property type="match status" value="1"/>
</dbReference>
<dbReference type="PANTHER" id="PTHR42717:SF1">
    <property type="entry name" value="IMIDAZOLONEPROPIONASE AND RELATED AMIDOHYDROLASES"/>
    <property type="match status" value="1"/>
</dbReference>
<dbReference type="SUPFAM" id="SSF51338">
    <property type="entry name" value="Composite domain of metallo-dependent hydrolases"/>
    <property type="match status" value="1"/>
</dbReference>
<name>A0A521E0T0_9BACT</name>
<dbReference type="Proteomes" id="UP000317593">
    <property type="component" value="Unassembled WGS sequence"/>
</dbReference>
<evidence type="ECO:0000313" key="5">
    <source>
        <dbReference type="Proteomes" id="UP000317593"/>
    </source>
</evidence>
<gene>
    <name evidence="4" type="ORF">SAMN06265218_112161</name>
</gene>
<dbReference type="EMBL" id="FXTH01000012">
    <property type="protein sequence ID" value="SMO77566.1"/>
    <property type="molecule type" value="Genomic_DNA"/>
</dbReference>
<feature type="binding site" evidence="1">
    <location>
        <position position="106"/>
    </location>
    <ligand>
        <name>Zn(2+)</name>
        <dbReference type="ChEBI" id="CHEBI:29105"/>
        <label>1</label>
    </ligand>
</feature>
<keyword evidence="1" id="KW-0862">Zinc</keyword>
<dbReference type="GO" id="GO:0016810">
    <property type="term" value="F:hydrolase activity, acting on carbon-nitrogen (but not peptide) bonds"/>
    <property type="evidence" value="ECO:0007669"/>
    <property type="project" value="InterPro"/>
</dbReference>
<dbReference type="InterPro" id="IPR006680">
    <property type="entry name" value="Amidohydro-rel"/>
</dbReference>
<accession>A0A521E0T0</accession>
<dbReference type="PANTHER" id="PTHR42717">
    <property type="entry name" value="DIHYDROOROTASE-RELATED"/>
    <property type="match status" value="1"/>
</dbReference>
<dbReference type="Pfam" id="PF01979">
    <property type="entry name" value="Amidohydro_1"/>
    <property type="match status" value="1"/>
</dbReference>
<protein>
    <submittedName>
        <fullName evidence="4">Dihydroorotase</fullName>
    </submittedName>
</protein>
<organism evidence="4 5">
    <name type="scientific">Fodinibius sediminis</name>
    <dbReference type="NCBI Taxonomy" id="1214077"/>
    <lineage>
        <taxon>Bacteria</taxon>
        <taxon>Pseudomonadati</taxon>
        <taxon>Balneolota</taxon>
        <taxon>Balneolia</taxon>
        <taxon>Balneolales</taxon>
        <taxon>Balneolaceae</taxon>
        <taxon>Fodinibius</taxon>
    </lineage>
</organism>
<keyword evidence="5" id="KW-1185">Reference proteome</keyword>
<dbReference type="InterPro" id="IPR032466">
    <property type="entry name" value="Metal_Hydrolase"/>
</dbReference>
<feature type="binding site" evidence="1">
    <location>
        <position position="108"/>
    </location>
    <ligand>
        <name>Zn(2+)</name>
        <dbReference type="ChEBI" id="CHEBI:29105"/>
        <label>1</label>
    </ligand>
</feature>